<feature type="transmembrane region" description="Helical" evidence="1">
    <location>
        <begin position="221"/>
        <end position="242"/>
    </location>
</feature>
<proteinExistence type="predicted"/>
<comment type="caution">
    <text evidence="2">The sequence shown here is derived from an EMBL/GenBank/DDBJ whole genome shotgun (WGS) entry which is preliminary data.</text>
</comment>
<feature type="transmembrane region" description="Helical" evidence="1">
    <location>
        <begin position="102"/>
        <end position="123"/>
    </location>
</feature>
<sequence>MCNYDRLPRVPSTADLNDVRPEDNELWTKDHGATTQKLLACPYNGGAMSVTLVASALLTSCIVTLFSLYFPFWLAPQAAKKTYNLAFYQYNQDALHHFDTTAWTYGTDYGLATVMVYFSYKLYRQIQRQQPSTAPSRFCQHSWGLLLGYAASTTAGAVAHQYYATRQDRNTWHFRLLWTICVGTVTYASAPMGSIASEMARQFQPHMTTSTLLTRYVIPETFWKVFGIVTTAVCAFGWFSYQRPACDIFIAGITQFPSSFYVIAAIFQIGRDPAVAAFVTPTMQWMGMLAFIGNAPLLPLYPLLVQYTDWSLANVNTFLHTWLFVTWSMQAMTVINMEKAMADLQHRPPMAVPQKIKDA</sequence>
<accession>A0A9N8EXW8</accession>
<feature type="transmembrane region" description="Helical" evidence="1">
    <location>
        <begin position="274"/>
        <end position="298"/>
    </location>
</feature>
<dbReference type="OrthoDB" id="41642at2759"/>
<reference evidence="2" key="1">
    <citation type="submission" date="2020-06" db="EMBL/GenBank/DDBJ databases">
        <authorList>
            <consortium name="Plant Systems Biology data submission"/>
        </authorList>
    </citation>
    <scope>NUCLEOTIDE SEQUENCE</scope>
    <source>
        <strain evidence="2">D6</strain>
    </source>
</reference>
<feature type="transmembrane region" description="Helical" evidence="1">
    <location>
        <begin position="318"/>
        <end position="337"/>
    </location>
</feature>
<feature type="transmembrane region" description="Helical" evidence="1">
    <location>
        <begin position="176"/>
        <end position="200"/>
    </location>
</feature>
<dbReference type="AlphaFoldDB" id="A0A9N8EXW8"/>
<gene>
    <name evidence="2" type="ORF">SEMRO_2118_G315320.1</name>
</gene>
<organism evidence="2 3">
    <name type="scientific">Seminavis robusta</name>
    <dbReference type="NCBI Taxonomy" id="568900"/>
    <lineage>
        <taxon>Eukaryota</taxon>
        <taxon>Sar</taxon>
        <taxon>Stramenopiles</taxon>
        <taxon>Ochrophyta</taxon>
        <taxon>Bacillariophyta</taxon>
        <taxon>Bacillariophyceae</taxon>
        <taxon>Bacillariophycidae</taxon>
        <taxon>Naviculales</taxon>
        <taxon>Naviculaceae</taxon>
        <taxon>Seminavis</taxon>
    </lineage>
</organism>
<dbReference type="Proteomes" id="UP001153069">
    <property type="component" value="Unassembled WGS sequence"/>
</dbReference>
<keyword evidence="1" id="KW-0472">Membrane</keyword>
<name>A0A9N8EXW8_9STRA</name>
<evidence type="ECO:0000313" key="2">
    <source>
        <dbReference type="EMBL" id="CAB9527979.1"/>
    </source>
</evidence>
<keyword evidence="1" id="KW-1133">Transmembrane helix</keyword>
<evidence type="ECO:0000313" key="3">
    <source>
        <dbReference type="Proteomes" id="UP001153069"/>
    </source>
</evidence>
<keyword evidence="1" id="KW-0812">Transmembrane</keyword>
<evidence type="ECO:0000256" key="1">
    <source>
        <dbReference type="SAM" id="Phobius"/>
    </source>
</evidence>
<dbReference type="EMBL" id="CAICTM010002116">
    <property type="protein sequence ID" value="CAB9527979.1"/>
    <property type="molecule type" value="Genomic_DNA"/>
</dbReference>
<keyword evidence="3" id="KW-1185">Reference proteome</keyword>
<protein>
    <submittedName>
        <fullName evidence="2">Uncharacterized protein</fullName>
    </submittedName>
</protein>
<feature type="transmembrane region" description="Helical" evidence="1">
    <location>
        <begin position="248"/>
        <end position="267"/>
    </location>
</feature>
<feature type="transmembrane region" description="Helical" evidence="1">
    <location>
        <begin position="52"/>
        <end position="74"/>
    </location>
</feature>